<evidence type="ECO:0000313" key="2">
    <source>
        <dbReference type="Proteomes" id="UP000827872"/>
    </source>
</evidence>
<dbReference type="Proteomes" id="UP000827872">
    <property type="component" value="Linkage Group LG17"/>
</dbReference>
<accession>A0ACB8E6H9</accession>
<protein>
    <submittedName>
        <fullName evidence="1">Uncharacterized protein</fullName>
    </submittedName>
</protein>
<comment type="caution">
    <text evidence="1">The sequence shown here is derived from an EMBL/GenBank/DDBJ whole genome shotgun (WGS) entry which is preliminary data.</text>
</comment>
<organism evidence="1 2">
    <name type="scientific">Sphaerodactylus townsendi</name>
    <dbReference type="NCBI Taxonomy" id="933632"/>
    <lineage>
        <taxon>Eukaryota</taxon>
        <taxon>Metazoa</taxon>
        <taxon>Chordata</taxon>
        <taxon>Craniata</taxon>
        <taxon>Vertebrata</taxon>
        <taxon>Euteleostomi</taxon>
        <taxon>Lepidosauria</taxon>
        <taxon>Squamata</taxon>
        <taxon>Bifurcata</taxon>
        <taxon>Gekkota</taxon>
        <taxon>Sphaerodactylidae</taxon>
        <taxon>Sphaerodactylus</taxon>
    </lineage>
</organism>
<proteinExistence type="predicted"/>
<sequence length="70" mass="8349">MGYDTFRELRRGENISQWATIKDYDGKEISDQRNIKKRWREYAGNNADHTEGPELDQEEMEPDQLESEVE</sequence>
<evidence type="ECO:0000313" key="1">
    <source>
        <dbReference type="EMBL" id="KAH7987691.1"/>
    </source>
</evidence>
<gene>
    <name evidence="1" type="ORF">K3G42_009602</name>
</gene>
<name>A0ACB8E6H9_9SAUR</name>
<reference evidence="1" key="1">
    <citation type="submission" date="2021-08" db="EMBL/GenBank/DDBJ databases">
        <title>The first chromosome-level gecko genome reveals the dynamic sex chromosomes of Neotropical dwarf geckos (Sphaerodactylidae: Sphaerodactylus).</title>
        <authorList>
            <person name="Pinto B.J."/>
            <person name="Keating S.E."/>
            <person name="Gamble T."/>
        </authorList>
    </citation>
    <scope>NUCLEOTIDE SEQUENCE</scope>
    <source>
        <strain evidence="1">TG3544</strain>
    </source>
</reference>
<keyword evidence="2" id="KW-1185">Reference proteome</keyword>
<dbReference type="EMBL" id="CM037630">
    <property type="protein sequence ID" value="KAH7987691.1"/>
    <property type="molecule type" value="Genomic_DNA"/>
</dbReference>